<accession>B8BRB3</accession>
<dbReference type="AlphaFoldDB" id="B8BRB3"/>
<keyword evidence="3" id="KW-0539">Nucleus</keyword>
<dbReference type="InParanoid" id="B8BRB3"/>
<evidence type="ECO:0000256" key="4">
    <source>
        <dbReference type="SAM" id="MobiDB-lite"/>
    </source>
</evidence>
<dbReference type="Pfam" id="PF08573">
    <property type="entry name" value="SAE2"/>
    <property type="match status" value="2"/>
</dbReference>
<comment type="subcellular location">
    <subcellularLocation>
        <location evidence="1">Nucleus</location>
    </subcellularLocation>
</comment>
<evidence type="ECO:0000313" key="6">
    <source>
        <dbReference type="EMBL" id="EED96507.1"/>
    </source>
</evidence>
<dbReference type="KEGG" id="tps:THAPSDRAFT_1566"/>
<dbReference type="PANTHER" id="PTHR15107:SF0">
    <property type="entry name" value="DNA ENDONUCLEASE ACTIVATOR CTP1 C-TERMINAL DOMAIN-CONTAINING PROTEIN"/>
    <property type="match status" value="1"/>
</dbReference>
<evidence type="ECO:0000313" key="7">
    <source>
        <dbReference type="Proteomes" id="UP000001449"/>
    </source>
</evidence>
<evidence type="ECO:0000256" key="1">
    <source>
        <dbReference type="ARBA" id="ARBA00004123"/>
    </source>
</evidence>
<feature type="region of interest" description="Disordered" evidence="4">
    <location>
        <begin position="289"/>
        <end position="338"/>
    </location>
</feature>
<proteinExistence type="predicted"/>
<feature type="compositionally biased region" description="Basic and acidic residues" evidence="4">
    <location>
        <begin position="637"/>
        <end position="649"/>
    </location>
</feature>
<dbReference type="RefSeq" id="XP_002286866.1">
    <property type="nucleotide sequence ID" value="XM_002286830.1"/>
</dbReference>
<dbReference type="Proteomes" id="UP000001449">
    <property type="component" value="Chromosome 1"/>
</dbReference>
<feature type="compositionally biased region" description="Low complexity" evidence="4">
    <location>
        <begin position="116"/>
        <end position="139"/>
    </location>
</feature>
<organism evidence="6 7">
    <name type="scientific">Thalassiosira pseudonana</name>
    <name type="common">Marine diatom</name>
    <name type="synonym">Cyclotella nana</name>
    <dbReference type="NCBI Taxonomy" id="35128"/>
    <lineage>
        <taxon>Eukaryota</taxon>
        <taxon>Sar</taxon>
        <taxon>Stramenopiles</taxon>
        <taxon>Ochrophyta</taxon>
        <taxon>Bacillariophyta</taxon>
        <taxon>Coscinodiscophyceae</taxon>
        <taxon>Thalassiosirophycidae</taxon>
        <taxon>Thalassiosirales</taxon>
        <taxon>Thalassiosiraceae</taxon>
        <taxon>Thalassiosira</taxon>
    </lineage>
</organism>
<sequence length="923" mass="101521">MKSSFRKSLPSHRKRERERKLRASKGNDQQQTSSLAAAAGVRTKSANDNATGAHGGCGGGDALEEDPIMSQESMVEATQLNSYSPRSPSGRRSRPTLDIAAACADQNDKAVNNNKQQQAAAIPPPSQSSHHSSSIISHQTTSKGQFPPSMIATRMTRSATKAASSQRGGSYYSTSPTRQQLHQQSPSKEYDEETIGMYSPLTGRAQVLLSGVMLDTTVTTRRGEGGTMTATTVGEDVGERHHVADGTVVVEGVQSARGRKTGEVLAAVKSLDRMGGSEHNVQCETNVGLKTPRGNVEKDTVTTAASKKKSARDSKMESINVKSDESEESSNAKSAENEDAFGGMDIEAFEYKLDTFRIYITALGDATSSEALDLNAITQKEEWAFVIFERGMGLDHCGALFVHDMMKYIGRTIDDVSGGGEVQHEGKNGDKSSNNIKLDQLSACIEMVFGIRYGEEEPEENPASTFVSIEKTKGATSLQFTKGPTAGIDGNPTAAPAQQQMILPSHLEKISRIFSCYFEQHTRPIQAQLDYTRKALAESRVGAMELQKSALNLQDELGRYEMQAEEAQERHEELETALSDQKKEHALREASFERTREFYKAEAAKKELELVQLREKYERELKEVREELAKARRGATARRDDVDVSSEHHTKTRGGSFSSNDHPNRRSESYQPVKKVHTRSRSSFDQLDDVPPSKKKTKSSVQAQTPLDGLSDAEDTTIVGTSVKKQRAMESRRASEPKSLEPAFDRSLNRFKRQDDRNHSNINSGRNPLGSLAVNSFVEHFSDVKSRSSDNDVSSVSVAHRGNSGKAATISTSTSPKAPSKAAHLPAARTVRTKRTENESCEYTFKYKEVVRGKDARRALPAHECEHCIKFNNAVEAQTGASVLNREQMLHECSRHRASHAPESTPPDYWEMSFADSIAARKY</sequence>
<feature type="domain" description="DNA endonuclease activator Ctp1 C-terminal" evidence="5">
    <location>
        <begin position="887"/>
        <end position="916"/>
    </location>
</feature>
<dbReference type="InterPro" id="IPR033316">
    <property type="entry name" value="RBBP8-like"/>
</dbReference>
<dbReference type="GO" id="GO:0005634">
    <property type="term" value="C:nucleus"/>
    <property type="evidence" value="ECO:0007669"/>
    <property type="project" value="UniProtKB-SubCell"/>
</dbReference>
<feature type="compositionally biased region" description="Polar residues" evidence="4">
    <location>
        <begin position="70"/>
        <end position="83"/>
    </location>
</feature>
<dbReference type="HOGENOM" id="CLU_316325_0_0_1"/>
<dbReference type="InterPro" id="IPR013882">
    <property type="entry name" value="Ctp1_C"/>
</dbReference>
<feature type="compositionally biased region" description="Basic residues" evidence="4">
    <location>
        <begin position="9"/>
        <end position="23"/>
    </location>
</feature>
<reference evidence="6 7" key="1">
    <citation type="journal article" date="2004" name="Science">
        <title>The genome of the diatom Thalassiosira pseudonana: ecology, evolution, and metabolism.</title>
        <authorList>
            <person name="Armbrust E.V."/>
            <person name="Berges J.A."/>
            <person name="Bowler C."/>
            <person name="Green B.R."/>
            <person name="Martinez D."/>
            <person name="Putnam N.H."/>
            <person name="Zhou S."/>
            <person name="Allen A.E."/>
            <person name="Apt K.E."/>
            <person name="Bechner M."/>
            <person name="Brzezinski M.A."/>
            <person name="Chaal B.K."/>
            <person name="Chiovitti A."/>
            <person name="Davis A.K."/>
            <person name="Demarest M.S."/>
            <person name="Detter J.C."/>
            <person name="Glavina T."/>
            <person name="Goodstein D."/>
            <person name="Hadi M.Z."/>
            <person name="Hellsten U."/>
            <person name="Hildebrand M."/>
            <person name="Jenkins B.D."/>
            <person name="Jurka J."/>
            <person name="Kapitonov V.V."/>
            <person name="Kroger N."/>
            <person name="Lau W.W."/>
            <person name="Lane T.W."/>
            <person name="Larimer F.W."/>
            <person name="Lippmeier J.C."/>
            <person name="Lucas S."/>
            <person name="Medina M."/>
            <person name="Montsant A."/>
            <person name="Obornik M."/>
            <person name="Parker M.S."/>
            <person name="Palenik B."/>
            <person name="Pazour G.J."/>
            <person name="Richardson P.M."/>
            <person name="Rynearson T.A."/>
            <person name="Saito M.A."/>
            <person name="Schwartz D.C."/>
            <person name="Thamatrakoln K."/>
            <person name="Valentin K."/>
            <person name="Vardi A."/>
            <person name="Wilkerson F.P."/>
            <person name="Rokhsar D.S."/>
        </authorList>
    </citation>
    <scope>NUCLEOTIDE SEQUENCE [LARGE SCALE GENOMIC DNA]</scope>
    <source>
        <strain evidence="6 7">CCMP1335</strain>
    </source>
</reference>
<dbReference type="GeneID" id="7443128"/>
<evidence type="ECO:0000259" key="5">
    <source>
        <dbReference type="Pfam" id="PF08573"/>
    </source>
</evidence>
<name>B8BRB3_THAPS</name>
<feature type="region of interest" description="Disordered" evidence="4">
    <location>
        <begin position="629"/>
        <end position="770"/>
    </location>
</feature>
<feature type="compositionally biased region" description="Basic and acidic residues" evidence="4">
    <location>
        <begin position="727"/>
        <end position="759"/>
    </location>
</feature>
<dbReference type="PANTHER" id="PTHR15107">
    <property type="entry name" value="RETINOBLASTOMA BINDING PROTEIN 8"/>
    <property type="match status" value="1"/>
</dbReference>
<evidence type="ECO:0000256" key="2">
    <source>
        <dbReference type="ARBA" id="ARBA00022763"/>
    </source>
</evidence>
<feature type="domain" description="DNA endonuclease activator Ctp1 C-terminal" evidence="5">
    <location>
        <begin position="846"/>
        <end position="883"/>
    </location>
</feature>
<feature type="compositionally biased region" description="Polar residues" evidence="4">
    <location>
        <begin position="155"/>
        <end position="187"/>
    </location>
</feature>
<keyword evidence="7" id="KW-1185">Reference proteome</keyword>
<dbReference type="GO" id="GO:0003684">
    <property type="term" value="F:damaged DNA binding"/>
    <property type="evidence" value="ECO:0000318"/>
    <property type="project" value="GO_Central"/>
</dbReference>
<dbReference type="PaxDb" id="35128-Thaps1566"/>
<feature type="region of interest" description="Disordered" evidence="4">
    <location>
        <begin position="1"/>
        <end position="94"/>
    </location>
</feature>
<feature type="region of interest" description="Disordered" evidence="4">
    <location>
        <begin position="783"/>
        <end position="833"/>
    </location>
</feature>
<reference evidence="6 7" key="2">
    <citation type="journal article" date="2008" name="Nature">
        <title>The Phaeodactylum genome reveals the evolutionary history of diatom genomes.</title>
        <authorList>
            <person name="Bowler C."/>
            <person name="Allen A.E."/>
            <person name="Badger J.H."/>
            <person name="Grimwood J."/>
            <person name="Jabbari K."/>
            <person name="Kuo A."/>
            <person name="Maheswari U."/>
            <person name="Martens C."/>
            <person name="Maumus F."/>
            <person name="Otillar R.P."/>
            <person name="Rayko E."/>
            <person name="Salamov A."/>
            <person name="Vandepoele K."/>
            <person name="Beszteri B."/>
            <person name="Gruber A."/>
            <person name="Heijde M."/>
            <person name="Katinka M."/>
            <person name="Mock T."/>
            <person name="Valentin K."/>
            <person name="Verret F."/>
            <person name="Berges J.A."/>
            <person name="Brownlee C."/>
            <person name="Cadoret J.P."/>
            <person name="Chiovitti A."/>
            <person name="Choi C.J."/>
            <person name="Coesel S."/>
            <person name="De Martino A."/>
            <person name="Detter J.C."/>
            <person name="Durkin C."/>
            <person name="Falciatore A."/>
            <person name="Fournet J."/>
            <person name="Haruta M."/>
            <person name="Huysman M.J."/>
            <person name="Jenkins B.D."/>
            <person name="Jiroutova K."/>
            <person name="Jorgensen R.E."/>
            <person name="Joubert Y."/>
            <person name="Kaplan A."/>
            <person name="Kroger N."/>
            <person name="Kroth P.G."/>
            <person name="La Roche J."/>
            <person name="Lindquist E."/>
            <person name="Lommer M."/>
            <person name="Martin-Jezequel V."/>
            <person name="Lopez P.J."/>
            <person name="Lucas S."/>
            <person name="Mangogna M."/>
            <person name="McGinnis K."/>
            <person name="Medlin L.K."/>
            <person name="Montsant A."/>
            <person name="Oudot-Le Secq M.P."/>
            <person name="Napoli C."/>
            <person name="Obornik M."/>
            <person name="Parker M.S."/>
            <person name="Petit J.L."/>
            <person name="Porcel B.M."/>
            <person name="Poulsen N."/>
            <person name="Robison M."/>
            <person name="Rychlewski L."/>
            <person name="Rynearson T.A."/>
            <person name="Schmutz J."/>
            <person name="Shapiro H."/>
            <person name="Siaut M."/>
            <person name="Stanley M."/>
            <person name="Sussman M.R."/>
            <person name="Taylor A.R."/>
            <person name="Vardi A."/>
            <person name="von Dassow P."/>
            <person name="Vyverman W."/>
            <person name="Willis A."/>
            <person name="Wyrwicz L.S."/>
            <person name="Rokhsar D.S."/>
            <person name="Weissenbach J."/>
            <person name="Armbrust E.V."/>
            <person name="Green B.R."/>
            <person name="Van de Peer Y."/>
            <person name="Grigoriev I.V."/>
        </authorList>
    </citation>
    <scope>NUCLEOTIDE SEQUENCE [LARGE SCALE GENOMIC DNA]</scope>
    <source>
        <strain evidence="6 7">CCMP1335</strain>
    </source>
</reference>
<dbReference type="EMBL" id="CM000638">
    <property type="protein sequence ID" value="EED96507.1"/>
    <property type="molecule type" value="Genomic_DNA"/>
</dbReference>
<protein>
    <recommendedName>
        <fullName evidence="5">DNA endonuclease activator Ctp1 C-terminal domain-containing protein</fullName>
    </recommendedName>
</protein>
<feature type="region of interest" description="Disordered" evidence="4">
    <location>
        <begin position="112"/>
        <end position="192"/>
    </location>
</feature>
<gene>
    <name evidence="6" type="ORF">THAPSDRAFT_1566</name>
</gene>
<evidence type="ECO:0000256" key="3">
    <source>
        <dbReference type="ARBA" id="ARBA00023242"/>
    </source>
</evidence>
<dbReference type="GO" id="GO:0010792">
    <property type="term" value="P:DNA double-strand break processing involved in repair via single-strand annealing"/>
    <property type="evidence" value="ECO:0000318"/>
    <property type="project" value="GO_Central"/>
</dbReference>
<keyword evidence="2" id="KW-0227">DNA damage</keyword>
<feature type="compositionally biased region" description="Polar residues" evidence="4">
    <location>
        <begin position="26"/>
        <end position="35"/>
    </location>
</feature>